<dbReference type="PANTHER" id="PTHR47697">
    <property type="entry name" value="OS03G0340700 PROTEIN"/>
    <property type="match status" value="1"/>
</dbReference>
<feature type="compositionally biased region" description="Low complexity" evidence="1">
    <location>
        <begin position="35"/>
        <end position="47"/>
    </location>
</feature>
<feature type="region of interest" description="Disordered" evidence="1">
    <location>
        <begin position="21"/>
        <end position="92"/>
    </location>
</feature>
<dbReference type="PANTHER" id="PTHR47697:SF1">
    <property type="entry name" value="OS03G0340700 PROTEIN"/>
    <property type="match status" value="1"/>
</dbReference>
<proteinExistence type="predicted"/>
<evidence type="ECO:0000313" key="3">
    <source>
        <dbReference type="Proteomes" id="UP000596660"/>
    </source>
</evidence>
<dbReference type="EnsemblPlants" id="AUR62015253-RA">
    <property type="protein sequence ID" value="AUR62015253-RA:cds"/>
    <property type="gene ID" value="AUR62015253"/>
</dbReference>
<protein>
    <submittedName>
        <fullName evidence="2">Uncharacterized protein</fullName>
    </submittedName>
</protein>
<keyword evidence="3" id="KW-1185">Reference proteome</keyword>
<reference evidence="2" key="1">
    <citation type="journal article" date="2017" name="Nature">
        <title>The genome of Chenopodium quinoa.</title>
        <authorList>
            <person name="Jarvis D.E."/>
            <person name="Ho Y.S."/>
            <person name="Lightfoot D.J."/>
            <person name="Schmoeckel S.M."/>
            <person name="Li B."/>
            <person name="Borm T.J.A."/>
            <person name="Ohyanagi H."/>
            <person name="Mineta K."/>
            <person name="Michell C.T."/>
            <person name="Saber N."/>
            <person name="Kharbatia N.M."/>
            <person name="Rupper R.R."/>
            <person name="Sharp A.R."/>
            <person name="Dally N."/>
            <person name="Boughton B.A."/>
            <person name="Woo Y.H."/>
            <person name="Gao G."/>
            <person name="Schijlen E.G.W.M."/>
            <person name="Guo X."/>
            <person name="Momin A.A."/>
            <person name="Negrao S."/>
            <person name="Al-Babili S."/>
            <person name="Gehring C."/>
            <person name="Roessner U."/>
            <person name="Jung C."/>
            <person name="Murphy K."/>
            <person name="Arold S.T."/>
            <person name="Gojobori T."/>
            <person name="van der Linden C.G."/>
            <person name="van Loo E.N."/>
            <person name="Jellen E.N."/>
            <person name="Maughan P.J."/>
            <person name="Tester M."/>
        </authorList>
    </citation>
    <scope>NUCLEOTIDE SEQUENCE [LARGE SCALE GENOMIC DNA]</scope>
    <source>
        <strain evidence="2">cv. PI 614886</strain>
    </source>
</reference>
<feature type="compositionally biased region" description="Polar residues" evidence="1">
    <location>
        <begin position="48"/>
        <end position="59"/>
    </location>
</feature>
<reference evidence="2" key="2">
    <citation type="submission" date="2021-03" db="UniProtKB">
        <authorList>
            <consortium name="EnsemblPlants"/>
        </authorList>
    </citation>
    <scope>IDENTIFICATION</scope>
</reference>
<feature type="compositionally biased region" description="Polar residues" evidence="1">
    <location>
        <begin position="67"/>
        <end position="79"/>
    </location>
</feature>
<dbReference type="Proteomes" id="UP000596660">
    <property type="component" value="Unplaced"/>
</dbReference>
<sequence length="179" mass="18724">MNSNYGKNGMNNFDFDLGIGSNRPKSLNDQKNKPNSSYSYMSSANSSFTQSKPGTTMPSWQPGKPSWTHQPAPSNTGVTRSELGGPSSMVGDIFGKSWNTPAPAATGQSVNIGVVNKNPNLFGDLVGAALGHNKSSSNVPLKSAAPVKSSFSMGGMADSALEVLEVQPIVVIVFMGILV</sequence>
<dbReference type="Gramene" id="AUR62015253-RA">
    <property type="protein sequence ID" value="AUR62015253-RA:cds"/>
    <property type="gene ID" value="AUR62015253"/>
</dbReference>
<evidence type="ECO:0000313" key="2">
    <source>
        <dbReference type="EnsemblPlants" id="AUR62015253-RA:cds"/>
    </source>
</evidence>
<dbReference type="AlphaFoldDB" id="A0A803LLU2"/>
<accession>A0A803LLU2</accession>
<name>A0A803LLU2_CHEQI</name>
<evidence type="ECO:0000256" key="1">
    <source>
        <dbReference type="SAM" id="MobiDB-lite"/>
    </source>
</evidence>
<organism evidence="2 3">
    <name type="scientific">Chenopodium quinoa</name>
    <name type="common">Quinoa</name>
    <dbReference type="NCBI Taxonomy" id="63459"/>
    <lineage>
        <taxon>Eukaryota</taxon>
        <taxon>Viridiplantae</taxon>
        <taxon>Streptophyta</taxon>
        <taxon>Embryophyta</taxon>
        <taxon>Tracheophyta</taxon>
        <taxon>Spermatophyta</taxon>
        <taxon>Magnoliopsida</taxon>
        <taxon>eudicotyledons</taxon>
        <taxon>Gunneridae</taxon>
        <taxon>Pentapetalae</taxon>
        <taxon>Caryophyllales</taxon>
        <taxon>Chenopodiaceae</taxon>
        <taxon>Chenopodioideae</taxon>
        <taxon>Atripliceae</taxon>
        <taxon>Chenopodium</taxon>
    </lineage>
</organism>